<sequence>MQFKTSFNIPASLCIKCRSAKNLCGLSYCPILVSTMVTPKIRRDIKSEVSGSSPPSVFVGRFGYPKIKVYPSTPPEFGETASYETPKDWMKMDMEKFLSMRLSMLRGGMEISVGNASTPDTKLMDTQLLSMASKPVDMEMIFTKSIQSSNIVLSEYTPPMGPAAPLKNISYGNVKIEPYVERAFSDTDLKAVKAIYDLYSRGIDVSRLSKILSTGAFGVKEDRRAVPTRWSITAVDKNVSDNNLKTLKGLETVDKFEVFARKTSGNLFMAIIAPGNWQFEWGEAWFPGSTWNTWGSDPEVEIDYEGYKGRKDYPGIGGCYYASRLAATEYLMKRRRIAMPLLWREIYPGFNLPVGVWYVRENLREMFNSRPIQLDDIESCILYLKTQMKIPVEKWLSSSTIFRYLKAGSLDRYITA</sequence>
<accession>T1CI78</accession>
<dbReference type="PANTHER" id="PTHR38136:SF2">
    <property type="entry name" value="DNA REPAIR PROTEIN"/>
    <property type="match status" value="1"/>
</dbReference>
<dbReference type="EMBL" id="AUZY01003961">
    <property type="protein sequence ID" value="EQD66199.1"/>
    <property type="molecule type" value="Genomic_DNA"/>
</dbReference>
<gene>
    <name evidence="3" type="ORF">B1B_06220</name>
</gene>
<dbReference type="GO" id="GO:0006281">
    <property type="term" value="P:DNA repair"/>
    <property type="evidence" value="ECO:0007669"/>
    <property type="project" value="InterPro"/>
</dbReference>
<dbReference type="InterPro" id="IPR006978">
    <property type="entry name" value="Nre_N"/>
</dbReference>
<name>T1CI78_9ZZZZ</name>
<dbReference type="Pfam" id="PF04894">
    <property type="entry name" value="Nre_N"/>
    <property type="match status" value="1"/>
</dbReference>
<proteinExistence type="inferred from homology"/>
<comment type="caution">
    <text evidence="3">The sequence shown here is derived from an EMBL/GenBank/DDBJ whole genome shotgun (WGS) entry which is preliminary data.</text>
</comment>
<evidence type="ECO:0000259" key="1">
    <source>
        <dbReference type="Pfam" id="PF04894"/>
    </source>
</evidence>
<evidence type="ECO:0000313" key="3">
    <source>
        <dbReference type="EMBL" id="EQD66199.1"/>
    </source>
</evidence>
<dbReference type="AlphaFoldDB" id="T1CI78"/>
<dbReference type="Pfam" id="PF04895">
    <property type="entry name" value="Nre_C"/>
    <property type="match status" value="1"/>
</dbReference>
<dbReference type="HAMAP" id="MF_02096">
    <property type="entry name" value="Nre"/>
    <property type="match status" value="1"/>
</dbReference>
<feature type="domain" description="Archaeal Nre N-terminal" evidence="1">
    <location>
        <begin position="23"/>
        <end position="292"/>
    </location>
</feature>
<reference evidence="3" key="2">
    <citation type="journal article" date="2014" name="ISME J.">
        <title>Microbial stratification in low pH oxic and suboxic macroscopic growths along an acid mine drainage.</title>
        <authorList>
            <person name="Mendez-Garcia C."/>
            <person name="Mesa V."/>
            <person name="Sprenger R.R."/>
            <person name="Richter M."/>
            <person name="Diez M.S."/>
            <person name="Solano J."/>
            <person name="Bargiela R."/>
            <person name="Golyshina O.V."/>
            <person name="Manteca A."/>
            <person name="Ramos J.L."/>
            <person name="Gallego J.R."/>
            <person name="Llorente I."/>
            <person name="Martins Dos Santos V.A."/>
            <person name="Jensen O.N."/>
            <person name="Pelaez A.I."/>
            <person name="Sanchez J."/>
            <person name="Ferrer M."/>
        </authorList>
    </citation>
    <scope>NUCLEOTIDE SEQUENCE</scope>
</reference>
<dbReference type="InterPro" id="IPR033167">
    <property type="entry name" value="Nre"/>
</dbReference>
<protein>
    <submittedName>
        <fullName evidence="3">Protein containing DUF650, archaea</fullName>
    </submittedName>
</protein>
<reference evidence="3" key="1">
    <citation type="submission" date="2013-08" db="EMBL/GenBank/DDBJ databases">
        <authorList>
            <person name="Mendez C."/>
            <person name="Richter M."/>
            <person name="Ferrer M."/>
            <person name="Sanchez J."/>
        </authorList>
    </citation>
    <scope>NUCLEOTIDE SEQUENCE</scope>
</reference>
<evidence type="ECO:0000259" key="2">
    <source>
        <dbReference type="Pfam" id="PF04895"/>
    </source>
</evidence>
<organism evidence="3">
    <name type="scientific">mine drainage metagenome</name>
    <dbReference type="NCBI Taxonomy" id="410659"/>
    <lineage>
        <taxon>unclassified sequences</taxon>
        <taxon>metagenomes</taxon>
        <taxon>ecological metagenomes</taxon>
    </lineage>
</organism>
<feature type="domain" description="Archaeal Nre C-terminal" evidence="2">
    <location>
        <begin position="305"/>
        <end position="412"/>
    </location>
</feature>
<dbReference type="PANTHER" id="PTHR38136">
    <property type="entry name" value="DNA REPAIR PROTEIN"/>
    <property type="match status" value="1"/>
</dbReference>
<dbReference type="InterPro" id="IPR006979">
    <property type="entry name" value="Nre_C"/>
</dbReference>